<keyword evidence="4" id="KW-0862">Zinc</keyword>
<dbReference type="InterPro" id="IPR050952">
    <property type="entry name" value="TRIM-NHL_E3_ligases"/>
</dbReference>
<evidence type="ECO:0000256" key="3">
    <source>
        <dbReference type="ARBA" id="ARBA00022771"/>
    </source>
</evidence>
<dbReference type="PROSITE" id="PS00518">
    <property type="entry name" value="ZF_RING_1"/>
    <property type="match status" value="1"/>
</dbReference>
<dbReference type="GO" id="GO:0061630">
    <property type="term" value="F:ubiquitin protein ligase activity"/>
    <property type="evidence" value="ECO:0007669"/>
    <property type="project" value="TreeGrafter"/>
</dbReference>
<keyword evidence="2" id="KW-0677">Repeat</keyword>
<evidence type="ECO:0000256" key="4">
    <source>
        <dbReference type="ARBA" id="ARBA00022833"/>
    </source>
</evidence>
<dbReference type="GO" id="GO:0008270">
    <property type="term" value="F:zinc ion binding"/>
    <property type="evidence" value="ECO:0007669"/>
    <property type="project" value="UniProtKB-KW"/>
</dbReference>
<gene>
    <name evidence="6" type="ORF">LOD99_8091</name>
</gene>
<keyword evidence="3" id="KW-0863">Zinc-finger</keyword>
<evidence type="ECO:0000313" key="7">
    <source>
        <dbReference type="Proteomes" id="UP001165289"/>
    </source>
</evidence>
<dbReference type="GO" id="GO:0000209">
    <property type="term" value="P:protein polyubiquitination"/>
    <property type="evidence" value="ECO:0007669"/>
    <property type="project" value="TreeGrafter"/>
</dbReference>
<dbReference type="EMBL" id="JAKMXF010000330">
    <property type="protein sequence ID" value="KAI6648459.1"/>
    <property type="molecule type" value="Genomic_DNA"/>
</dbReference>
<feature type="repeat" description="NHL" evidence="5">
    <location>
        <begin position="468"/>
        <end position="512"/>
    </location>
</feature>
<name>A0AAV7JJ54_9METZ</name>
<dbReference type="CDD" id="cd05819">
    <property type="entry name" value="NHL"/>
    <property type="match status" value="1"/>
</dbReference>
<dbReference type="PANTHER" id="PTHR24104">
    <property type="entry name" value="E3 UBIQUITIN-PROTEIN LIGASE NHLRC1-RELATED"/>
    <property type="match status" value="1"/>
</dbReference>
<evidence type="ECO:0000313" key="6">
    <source>
        <dbReference type="EMBL" id="KAI6648459.1"/>
    </source>
</evidence>
<dbReference type="Gene3D" id="2.120.10.30">
    <property type="entry name" value="TolB, C-terminal domain"/>
    <property type="match status" value="1"/>
</dbReference>
<dbReference type="PANTHER" id="PTHR24104:SF57">
    <property type="entry name" value="BEE-MILK PROTEIN"/>
    <property type="match status" value="1"/>
</dbReference>
<dbReference type="InterPro" id="IPR017907">
    <property type="entry name" value="Znf_RING_CS"/>
</dbReference>
<evidence type="ECO:0000256" key="5">
    <source>
        <dbReference type="PROSITE-ProRule" id="PRU00504"/>
    </source>
</evidence>
<dbReference type="InterPro" id="IPR001258">
    <property type="entry name" value="NHL_repeat"/>
</dbReference>
<dbReference type="InterPro" id="IPR011042">
    <property type="entry name" value="6-blade_b-propeller_TolB-like"/>
</dbReference>
<dbReference type="AlphaFoldDB" id="A0AAV7JJ54"/>
<sequence length="651" mass="72593">MMNPIPSVSLSGFLQTQGECSKCNTQSKLGLILLDCFHCVCEDCIYKCADSESKQLVRCPVPTCRHCTLFQDRTPYNLLAEDLAFVLTVKEKASSNKLVCCTCVNHQVGSGHSLCLDCHLVFCKEDAKYHKKYGRSVSKKHQLLTREELNKITIEDLLKELQNKFGSCNRHNGNLIEKYSVVNGDYLCDKCASKDCMDHLMYTTQDILATSKGVLNKSIKKGQKTCSQSNHLIASLTKEFSRIMRTKDEVLERVGSFYNSLLTEIEIVRDDTLSKIGDKFEANLEELNACISSVQNLTDIHQRVYNYTELAYHFCSGKHLYSSYDTLQVKLEKMACDLATFKVPNFGDVSFKINKSMTSGRELIESFASLHLGSKYETGELVLGPTIPVPEPLLWINGIFLDKEGSMFVADGNNSCIHIFSNESYVKKVGDKADLKCPMGVSVSGNFVYVTDWMAHTLLSYNLSGKLVKKIGSNGSGAQEFWCPKGIAISESKEKIFVADLGNSRIKVYGLDLELKSYFSHDDIHGPKDVLVNSDTLIVLDSKSPFLHLFDLTGTLLRHLVDRSQPLLLKDPAFFTLDGENNVIIADEIGNSLVVYYLPENSYTQHSLGNDITKFSEPTGIAADLNGSLIIGNNGNKQLMKCFIKTTTSFV</sequence>
<evidence type="ECO:0000256" key="2">
    <source>
        <dbReference type="ARBA" id="ARBA00022737"/>
    </source>
</evidence>
<dbReference type="Pfam" id="PF17170">
    <property type="entry name" value="DUF5128"/>
    <property type="match status" value="1"/>
</dbReference>
<evidence type="ECO:0000256" key="1">
    <source>
        <dbReference type="ARBA" id="ARBA00022723"/>
    </source>
</evidence>
<proteinExistence type="predicted"/>
<keyword evidence="1" id="KW-0479">Metal-binding</keyword>
<protein>
    <submittedName>
        <fullName evidence="6">Tripartite motif-containing protein 3-like</fullName>
    </submittedName>
</protein>
<organism evidence="6 7">
    <name type="scientific">Oopsacas minuta</name>
    <dbReference type="NCBI Taxonomy" id="111878"/>
    <lineage>
        <taxon>Eukaryota</taxon>
        <taxon>Metazoa</taxon>
        <taxon>Porifera</taxon>
        <taxon>Hexactinellida</taxon>
        <taxon>Hexasterophora</taxon>
        <taxon>Lyssacinosida</taxon>
        <taxon>Leucopsacidae</taxon>
        <taxon>Oopsacas</taxon>
    </lineage>
</organism>
<dbReference type="SUPFAM" id="SSF101898">
    <property type="entry name" value="NHL repeat"/>
    <property type="match status" value="1"/>
</dbReference>
<dbReference type="PROSITE" id="PS51125">
    <property type="entry name" value="NHL"/>
    <property type="match status" value="1"/>
</dbReference>
<reference evidence="6 7" key="1">
    <citation type="journal article" date="2023" name="BMC Biol.">
        <title>The compact genome of the sponge Oopsacas minuta (Hexactinellida) is lacking key metazoan core genes.</title>
        <authorList>
            <person name="Santini S."/>
            <person name="Schenkelaars Q."/>
            <person name="Jourda C."/>
            <person name="Duchesne M."/>
            <person name="Belahbib H."/>
            <person name="Rocher C."/>
            <person name="Selva M."/>
            <person name="Riesgo A."/>
            <person name="Vervoort M."/>
            <person name="Leys S.P."/>
            <person name="Kodjabachian L."/>
            <person name="Le Bivic A."/>
            <person name="Borchiellini C."/>
            <person name="Claverie J.M."/>
            <person name="Renard E."/>
        </authorList>
    </citation>
    <scope>NUCLEOTIDE SEQUENCE [LARGE SCALE GENOMIC DNA]</scope>
    <source>
        <strain evidence="6">SPO-2</strain>
    </source>
</reference>
<accession>A0AAV7JJ54</accession>
<keyword evidence="7" id="KW-1185">Reference proteome</keyword>
<dbReference type="Proteomes" id="UP001165289">
    <property type="component" value="Unassembled WGS sequence"/>
</dbReference>
<dbReference type="GO" id="GO:0043161">
    <property type="term" value="P:proteasome-mediated ubiquitin-dependent protein catabolic process"/>
    <property type="evidence" value="ECO:0007669"/>
    <property type="project" value="TreeGrafter"/>
</dbReference>
<comment type="caution">
    <text evidence="6">The sequence shown here is derived from an EMBL/GenBank/DDBJ whole genome shotgun (WGS) entry which is preliminary data.</text>
</comment>